<feature type="compositionally biased region" description="Polar residues" evidence="1">
    <location>
        <begin position="41"/>
        <end position="51"/>
    </location>
</feature>
<dbReference type="VEuPathDB" id="TriTrypDB:Lsey_0202_0050"/>
<feature type="compositionally biased region" description="Polar residues" evidence="1">
    <location>
        <begin position="16"/>
        <end position="26"/>
    </location>
</feature>
<feature type="transmembrane region" description="Helical" evidence="2">
    <location>
        <begin position="72"/>
        <end position="90"/>
    </location>
</feature>
<feature type="compositionally biased region" description="Low complexity" evidence="1">
    <location>
        <begin position="195"/>
        <end position="206"/>
    </location>
</feature>
<feature type="region of interest" description="Disordered" evidence="1">
    <location>
        <begin position="1"/>
        <end position="55"/>
    </location>
</feature>
<feature type="compositionally biased region" description="Low complexity" evidence="1">
    <location>
        <begin position="887"/>
        <end position="900"/>
    </location>
</feature>
<feature type="region of interest" description="Disordered" evidence="1">
    <location>
        <begin position="669"/>
        <end position="976"/>
    </location>
</feature>
<keyword evidence="2" id="KW-0472">Membrane</keyword>
<feature type="compositionally biased region" description="Low complexity" evidence="1">
    <location>
        <begin position="916"/>
        <end position="929"/>
    </location>
</feature>
<feature type="compositionally biased region" description="Basic and acidic residues" evidence="1">
    <location>
        <begin position="669"/>
        <end position="679"/>
    </location>
</feature>
<dbReference type="OMA" id="NQPRLHC"/>
<proteinExistence type="predicted"/>
<feature type="compositionally biased region" description="Basic residues" evidence="1">
    <location>
        <begin position="720"/>
        <end position="732"/>
    </location>
</feature>
<name>A0A0N1I354_LEPSE</name>
<feature type="transmembrane region" description="Helical" evidence="2">
    <location>
        <begin position="1340"/>
        <end position="1360"/>
    </location>
</feature>
<evidence type="ECO:0000313" key="4">
    <source>
        <dbReference type="Proteomes" id="UP000038009"/>
    </source>
</evidence>
<sequence>MARDDERCQDAGDPSSLVSVSSTTRASHAHEVQCKKKRHSTYNPHPTTTRNPRIAHQKPYSRRCVNVFRRRLLLIASLLVLHTLILFIPISHSRPWRSHSGHGIQTRLTPSPAFLFVGATVFIKDVVTYPTDYLSSMCPTSLSALDPAARVDYAYTCPFYDLYAVLSTASNSAPGIATYSATEAEYPSGARRRSPSASPSTAPDAKASAIDRSAGAYAKGEAAAAQHASTTTSANVCSAPTTATGSSSFSSLFKGPRSSITSHYQVLNSLQFFYMMTGCTIVVQVTPKTTPSYPYDSFQAYVRDYRLALPKAAPPPALGTTGAAAAAASTEARSLIEETMPIHSNSSTNGMIDGATQVPHPSAAVTAAVQPGITLKTAFFYWNQPRLHCLLNAPVLMATSTQRRASAFAATPVTNTSTVSAAVATGTTDAAATSSSSGSCARYLPAPAKLIPNVEANTFLTANYLQLSSNILLKVFSYDVWHQLTNQPVVFRARSTTAAQSSSFTAEFTSVPPSWHGATDSSANTMENVANAREDAYDQTGYNLLIDPTRACTAPALYTVPLNALLARASPWGLGNSGDWPQNITIRHRYPAARVVVVVMQCSSTPLLFSVTATFANPHHHVGSGQDYYTLIIYFLFLLCYGILGVVFLFLIVPCGKRRIRERELMRKDEEVQRQRVGEAKSGGAPSHPHHRATAPERWAGAEEAGEGSSRSSSHESSRSKKHVSKRPARHTHAAEEPTHSEDGSGRGRTRSETADGQSKGKRETKTKRAQAKGSGDDVHEMASLRSLHSLHSNVSFSSSTASASVDMESDPAEHAAACSSRAKQKPSARGGAGPKRHQHKQKTRERSARARARRNSSSILPSSLDDALSDGGMGSSSSSKDEDEGSSSSRSNDSSLYSGPGDSRDPHRRRHRHASSFTSSSDDNSTDSSFERDSDSDGSSPSGGTASGEHRNRYRSLDEHALRRQRSSSRSIIERSRRSKRVHLFSILCCWAGAAVSTNSSVDGRHSGHAPHRRTGDRSSRTPVYKRCARAMVGLYRTLQAGVKNRVMAPMERWWKESHIVIMYAPLQWLLLVLLVLKVLLCILYSVKFSLMTDASVGATSTNLSLFIGSIIFEIVAGTLIIPVEMLVGMGWGLAFTNPLPTNKIVTVCLATLVMFTLYIFQATCDAEGYNLALTVNRYAKEADTPRCNSITYTRISLELACRVHNVFRMFLLSLWLSRSVIPADAEAMQRQRRLRERQLRRHRHQQLRDVHQDRKKRDGSAKGGRDRRASGSSRRSSPSPSSASAASTASSAGQGYEPTPSPSSEPPPPITLSPPPRLGYSAVSLSAMDVCLRYQGMWMPFGMLLLWYVLHITFAFTFFQPEDYYMVVAFREFQVFYLFAFIVIFMRTASPVYV</sequence>
<reference evidence="3 4" key="1">
    <citation type="journal article" date="2015" name="PLoS Pathog.">
        <title>Leptomonas seymouri: Adaptations to the Dixenous Life Cycle Analyzed by Genome Sequencing, Transcriptome Profiling and Co-infection with Leishmania donovani.</title>
        <authorList>
            <person name="Kraeva N."/>
            <person name="Butenko A."/>
            <person name="Hlavacova J."/>
            <person name="Kostygov A."/>
            <person name="Myskova J."/>
            <person name="Grybchuk D."/>
            <person name="Lestinova T."/>
            <person name="Votypka J."/>
            <person name="Volf P."/>
            <person name="Opperdoes F."/>
            <person name="Flegontov P."/>
            <person name="Lukes J."/>
            <person name="Yurchenko V."/>
        </authorList>
    </citation>
    <scope>NUCLEOTIDE SEQUENCE [LARGE SCALE GENOMIC DNA]</scope>
    <source>
        <strain evidence="3 4">ATCC 30220</strain>
    </source>
</reference>
<feature type="compositionally biased region" description="Pro residues" evidence="1">
    <location>
        <begin position="1301"/>
        <end position="1315"/>
    </location>
</feature>
<protein>
    <submittedName>
        <fullName evidence="3">Uncharacterized protein</fullName>
    </submittedName>
</protein>
<feature type="transmembrane region" description="Helical" evidence="2">
    <location>
        <begin position="1108"/>
        <end position="1134"/>
    </location>
</feature>
<feature type="compositionally biased region" description="Low complexity" evidence="1">
    <location>
        <begin position="856"/>
        <end position="879"/>
    </location>
</feature>
<feature type="compositionally biased region" description="Basic and acidic residues" evidence="1">
    <location>
        <begin position="1"/>
        <end position="10"/>
    </location>
</feature>
<dbReference type="OrthoDB" id="267501at2759"/>
<keyword evidence="2" id="KW-0812">Transmembrane</keyword>
<feature type="compositionally biased region" description="Low complexity" evidence="1">
    <location>
        <begin position="1272"/>
        <end position="1295"/>
    </location>
</feature>
<keyword evidence="2" id="KW-1133">Transmembrane helix</keyword>
<keyword evidence="4" id="KW-1185">Reference proteome</keyword>
<feature type="transmembrane region" description="Helical" evidence="2">
    <location>
        <begin position="1366"/>
        <end position="1388"/>
    </location>
</feature>
<feature type="transmembrane region" description="Helical" evidence="2">
    <location>
        <begin position="595"/>
        <end position="616"/>
    </location>
</feature>
<feature type="compositionally biased region" description="Basic residues" evidence="1">
    <location>
        <begin position="835"/>
        <end position="855"/>
    </location>
</feature>
<feature type="compositionally biased region" description="Basic and acidic residues" evidence="1">
    <location>
        <begin position="733"/>
        <end position="764"/>
    </location>
</feature>
<evidence type="ECO:0000256" key="1">
    <source>
        <dbReference type="SAM" id="MobiDB-lite"/>
    </source>
</evidence>
<dbReference type="Proteomes" id="UP000038009">
    <property type="component" value="Unassembled WGS sequence"/>
</dbReference>
<feature type="compositionally biased region" description="Basic and acidic residues" evidence="1">
    <location>
        <begin position="1248"/>
        <end position="1271"/>
    </location>
</feature>
<dbReference type="PANTHER" id="PTHR13491:SF0">
    <property type="entry name" value="ZINC FINGER CCHC DOMAIN-CONTAINING PROTEIN 10"/>
    <property type="match status" value="1"/>
</dbReference>
<accession>A0A0N1I354</accession>
<comment type="caution">
    <text evidence="3">The sequence shown here is derived from an EMBL/GenBank/DDBJ whole genome shotgun (WGS) entry which is preliminary data.</text>
</comment>
<feature type="region of interest" description="Disordered" evidence="1">
    <location>
        <begin position="187"/>
        <end position="206"/>
    </location>
</feature>
<dbReference type="EMBL" id="LJSK01000202">
    <property type="protein sequence ID" value="KPI85215.1"/>
    <property type="molecule type" value="Genomic_DNA"/>
</dbReference>
<feature type="compositionally biased region" description="Low complexity" evidence="1">
    <location>
        <begin position="787"/>
        <end position="806"/>
    </location>
</feature>
<feature type="compositionally biased region" description="Basic and acidic residues" evidence="1">
    <location>
        <begin position="949"/>
        <end position="963"/>
    </location>
</feature>
<evidence type="ECO:0000256" key="2">
    <source>
        <dbReference type="SAM" id="Phobius"/>
    </source>
</evidence>
<organism evidence="3 4">
    <name type="scientific">Leptomonas seymouri</name>
    <dbReference type="NCBI Taxonomy" id="5684"/>
    <lineage>
        <taxon>Eukaryota</taxon>
        <taxon>Discoba</taxon>
        <taxon>Euglenozoa</taxon>
        <taxon>Kinetoplastea</taxon>
        <taxon>Metakinetoplastina</taxon>
        <taxon>Trypanosomatida</taxon>
        <taxon>Trypanosomatidae</taxon>
        <taxon>Leishmaniinae</taxon>
        <taxon>Leptomonas</taxon>
    </lineage>
</organism>
<feature type="region of interest" description="Disordered" evidence="1">
    <location>
        <begin position="1240"/>
        <end position="1315"/>
    </location>
</feature>
<dbReference type="PANTHER" id="PTHR13491">
    <property type="entry name" value="ZCCHC10 PROTEIN"/>
    <property type="match status" value="1"/>
</dbReference>
<feature type="transmembrane region" description="Helical" evidence="2">
    <location>
        <begin position="1146"/>
        <end position="1163"/>
    </location>
</feature>
<feature type="transmembrane region" description="Helical" evidence="2">
    <location>
        <begin position="628"/>
        <end position="653"/>
    </location>
</feature>
<evidence type="ECO:0000313" key="3">
    <source>
        <dbReference type="EMBL" id="KPI85215.1"/>
    </source>
</evidence>
<feature type="transmembrane region" description="Helical" evidence="2">
    <location>
        <begin position="1062"/>
        <end position="1088"/>
    </location>
</feature>
<dbReference type="InterPro" id="IPR039715">
    <property type="entry name" value="ZCCHC10"/>
</dbReference>
<gene>
    <name evidence="3" type="ORF">ABL78_5723</name>
</gene>
<feature type="region of interest" description="Disordered" evidence="1">
    <location>
        <begin position="1000"/>
        <end position="1022"/>
    </location>
</feature>
<feature type="transmembrane region" description="Helical" evidence="2">
    <location>
        <begin position="110"/>
        <end position="127"/>
    </location>
</feature>